<organism evidence="3 4">
    <name type="scientific">Candidatus Kerfeldbacteria bacterium RIFCSPHIGHO2_02_FULL_42_14</name>
    <dbReference type="NCBI Taxonomy" id="1798540"/>
    <lineage>
        <taxon>Bacteria</taxon>
        <taxon>Candidatus Kerfeldiibacteriota</taxon>
    </lineage>
</organism>
<dbReference type="EMBL" id="MHKB01000002">
    <property type="protein sequence ID" value="OGY80052.1"/>
    <property type="molecule type" value="Genomic_DNA"/>
</dbReference>
<feature type="signal peptide" evidence="1">
    <location>
        <begin position="1"/>
        <end position="27"/>
    </location>
</feature>
<dbReference type="STRING" id="1798540.A3B74_05380"/>
<evidence type="ECO:0000259" key="2">
    <source>
        <dbReference type="Pfam" id="PF13360"/>
    </source>
</evidence>
<proteinExistence type="predicted"/>
<gene>
    <name evidence="3" type="ORF">A3B74_05380</name>
</gene>
<feature type="chain" id="PRO_5009581947" description="Pyrrolo-quinoline quinone repeat domain-containing protein" evidence="1">
    <location>
        <begin position="28"/>
        <end position="551"/>
    </location>
</feature>
<reference evidence="3 4" key="1">
    <citation type="journal article" date="2016" name="Nat. Commun.">
        <title>Thousands of microbial genomes shed light on interconnected biogeochemical processes in an aquifer system.</title>
        <authorList>
            <person name="Anantharaman K."/>
            <person name="Brown C.T."/>
            <person name="Hug L.A."/>
            <person name="Sharon I."/>
            <person name="Castelle C.J."/>
            <person name="Probst A.J."/>
            <person name="Thomas B.C."/>
            <person name="Singh A."/>
            <person name="Wilkins M.J."/>
            <person name="Karaoz U."/>
            <person name="Brodie E.L."/>
            <person name="Williams K.H."/>
            <person name="Hubbard S.S."/>
            <person name="Banfield J.F."/>
        </authorList>
    </citation>
    <scope>NUCLEOTIDE SEQUENCE [LARGE SCALE GENOMIC DNA]</scope>
</reference>
<dbReference type="AlphaFoldDB" id="A0A1G2AT23"/>
<dbReference type="SUPFAM" id="SSF69322">
    <property type="entry name" value="Tricorn protease domain 2"/>
    <property type="match status" value="1"/>
</dbReference>
<evidence type="ECO:0000256" key="1">
    <source>
        <dbReference type="SAM" id="SignalP"/>
    </source>
</evidence>
<comment type="caution">
    <text evidence="3">The sequence shown here is derived from an EMBL/GenBank/DDBJ whole genome shotgun (WGS) entry which is preliminary data.</text>
</comment>
<dbReference type="Pfam" id="PF13360">
    <property type="entry name" value="PQQ_2"/>
    <property type="match status" value="1"/>
</dbReference>
<evidence type="ECO:0000313" key="4">
    <source>
        <dbReference type="Proteomes" id="UP000177165"/>
    </source>
</evidence>
<keyword evidence="1" id="KW-0732">Signal</keyword>
<name>A0A1G2AT23_9BACT</name>
<accession>A0A1G2AT23</accession>
<dbReference type="InterPro" id="IPR015943">
    <property type="entry name" value="WD40/YVTN_repeat-like_dom_sf"/>
</dbReference>
<protein>
    <recommendedName>
        <fullName evidence="2">Pyrrolo-quinoline quinone repeat domain-containing protein</fullName>
    </recommendedName>
</protein>
<dbReference type="InterPro" id="IPR002372">
    <property type="entry name" value="PQQ_rpt_dom"/>
</dbReference>
<evidence type="ECO:0000313" key="3">
    <source>
        <dbReference type="EMBL" id="OGY80052.1"/>
    </source>
</evidence>
<dbReference type="Proteomes" id="UP000177165">
    <property type="component" value="Unassembled WGS sequence"/>
</dbReference>
<sequence>MNKRYFLKAALTAGFFIFVFFPQPSHAWTYRVPGNDVLVDPKLSDDGQYMAIITDTQKSPLPEVLLFKKNRNKPKWRFSPNKTIFDMDFSGDGRYISVVGSRVWILSRTSNVPLYEVAIGVSVFDATAITQDGEYFVAGDRFTDVYLFDKDSSQYIKKWDIDEEDGINSIAISDDARYVFLGTDESFYLIDTTQNEPLWRYELGKDTYAVRMSPDGKYLLGTIYDKVYFFKRESNKPVWTKTIKSLHSASPDISDDGQTILLGDNRNIQALNAEGKVQWHLPLEEGRKADAALSRNGKYSYVTQGLDYIYFFDNDYGSGNKPFRILTGIFPEGIGTTWQGDRVGYATNNLINEPVLPGVLADLQNTLPVFSQGDDLELRVFVTNPGVPKNHLKVKVALSLPQFNWWDAIVADDEVSDQDVAARSKTLEYIAKSLPGYKVIYNKKHALAAGSSKDLDLNLEVPSMLLPSWAETLIGLLEPLDVFGNFLDEIADPLADLVGEEATDALTGAAEDEFSVGNITYPLFGLGTVTIYDERTGKYFDRDSFYFIYTL</sequence>
<feature type="domain" description="Pyrrolo-quinoline quinone repeat" evidence="2">
    <location>
        <begin position="188"/>
        <end position="301"/>
    </location>
</feature>
<dbReference type="Gene3D" id="2.130.10.10">
    <property type="entry name" value="YVTN repeat-like/Quinoprotein amine dehydrogenase"/>
    <property type="match status" value="1"/>
</dbReference>